<dbReference type="EMBL" id="CP024091">
    <property type="protein sequence ID" value="ATP57256.1"/>
    <property type="molecule type" value="Genomic_DNA"/>
</dbReference>
<evidence type="ECO:0000313" key="3">
    <source>
        <dbReference type="Proteomes" id="UP000223749"/>
    </source>
</evidence>
<evidence type="ECO:0000259" key="1">
    <source>
        <dbReference type="Pfam" id="PF14344"/>
    </source>
</evidence>
<gene>
    <name evidence="2" type="ORF">CPT03_12625</name>
</gene>
<evidence type="ECO:0000313" key="2">
    <source>
        <dbReference type="EMBL" id="ATP57256.1"/>
    </source>
</evidence>
<proteinExistence type="predicted"/>
<protein>
    <recommendedName>
        <fullName evidence="1">DUF4397 domain-containing protein</fullName>
    </recommendedName>
</protein>
<dbReference type="Proteomes" id="UP000223749">
    <property type="component" value="Chromosome"/>
</dbReference>
<dbReference type="KEGG" id="pgs:CPT03_12625"/>
<organism evidence="2 3">
    <name type="scientific">Pedobacter ginsengisoli</name>
    <dbReference type="NCBI Taxonomy" id="363852"/>
    <lineage>
        <taxon>Bacteria</taxon>
        <taxon>Pseudomonadati</taxon>
        <taxon>Bacteroidota</taxon>
        <taxon>Sphingobacteriia</taxon>
        <taxon>Sphingobacteriales</taxon>
        <taxon>Sphingobacteriaceae</taxon>
        <taxon>Pedobacter</taxon>
    </lineage>
</organism>
<feature type="domain" description="DUF4397" evidence="1">
    <location>
        <begin position="53"/>
        <end position="168"/>
    </location>
</feature>
<dbReference type="Pfam" id="PF14344">
    <property type="entry name" value="DUF4397"/>
    <property type="match status" value="1"/>
</dbReference>
<accession>A0A2D1U6M4</accession>
<dbReference type="InterPro" id="IPR025510">
    <property type="entry name" value="DUF4397"/>
</dbReference>
<keyword evidence="3" id="KW-1185">Reference proteome</keyword>
<reference evidence="2 3" key="1">
    <citation type="submission" date="2017-10" db="EMBL/GenBank/DDBJ databases">
        <title>Whole genome of Pedobacter ginsengisoli T01R-27 isolated from tomato rhizosphere.</title>
        <authorList>
            <person name="Weon H.-Y."/>
            <person name="Lee S.A."/>
            <person name="Sang M.K."/>
            <person name="Song J."/>
        </authorList>
    </citation>
    <scope>NUCLEOTIDE SEQUENCE [LARGE SCALE GENOMIC DNA]</scope>
    <source>
        <strain evidence="2 3">T01R-27</strain>
    </source>
</reference>
<name>A0A2D1U6M4_9SPHI</name>
<sequence>MAWFLTKSLLFTENYFKFNHITMKKLFFLCLALVVTVLSSCFKEPKPAPVGDAYINAVNAVKGSTPQEFYLNGSKKNNAAIPYGASSGYITVTSGDAQFAFGNVGSDVANAATQPVGVPIGINATVFYYTQDKNTNTQEELHMATIINDDMKPSLVAGKAKVRFINLNYLLNNTISVLSGTTKIIEKIPFKSASSYIDVDPGSKFKFVADIVDSPASAELDPNLQANKNYTIWIDGVTATELTGHVVAQ</sequence>
<dbReference type="AlphaFoldDB" id="A0A2D1U6M4"/>